<evidence type="ECO:0000313" key="2">
    <source>
        <dbReference type="Proteomes" id="UP000054823"/>
    </source>
</evidence>
<organism evidence="1 2">
    <name type="scientific">Shimia marina</name>
    <dbReference type="NCBI Taxonomy" id="321267"/>
    <lineage>
        <taxon>Bacteria</taxon>
        <taxon>Pseudomonadati</taxon>
        <taxon>Pseudomonadota</taxon>
        <taxon>Alphaproteobacteria</taxon>
        <taxon>Rhodobacterales</taxon>
        <taxon>Roseobacteraceae</taxon>
    </lineage>
</organism>
<dbReference type="AlphaFoldDB" id="A0A0P1FE25"/>
<protein>
    <submittedName>
        <fullName evidence="1">Uncharacterized protein</fullName>
    </submittedName>
</protein>
<proteinExistence type="predicted"/>
<name>A0A0P1FE25_9RHOB</name>
<dbReference type="EMBL" id="CYPW01000024">
    <property type="protein sequence ID" value="CUH53062.1"/>
    <property type="molecule type" value="Genomic_DNA"/>
</dbReference>
<reference evidence="1 2" key="1">
    <citation type="submission" date="2015-09" db="EMBL/GenBank/DDBJ databases">
        <authorList>
            <consortium name="Swine Surveillance"/>
        </authorList>
    </citation>
    <scope>NUCLEOTIDE SEQUENCE [LARGE SCALE GENOMIC DNA]</scope>
    <source>
        <strain evidence="1 2">CECT 7688</strain>
    </source>
</reference>
<dbReference type="Proteomes" id="UP000054823">
    <property type="component" value="Unassembled WGS sequence"/>
</dbReference>
<accession>A0A0P1FE25</accession>
<evidence type="ECO:0000313" key="1">
    <source>
        <dbReference type="EMBL" id="CUH53062.1"/>
    </source>
</evidence>
<sequence length="51" mass="5663">MEQRRAAYAHAYDTLEPEKRGCSGADKCIYLAGTIMAKLPPTALTSRTLYK</sequence>
<gene>
    <name evidence="1" type="ORF">SHM7688_02514</name>
</gene>
<keyword evidence="2" id="KW-1185">Reference proteome</keyword>